<keyword evidence="2" id="KW-1015">Disulfide bond</keyword>
<keyword evidence="6" id="KW-1185">Reference proteome</keyword>
<keyword evidence="1" id="KW-0430">Lectin</keyword>
<reference evidence="5" key="2">
    <citation type="submission" date="2025-08" db="UniProtKB">
        <authorList>
            <consortium name="Ensembl"/>
        </authorList>
    </citation>
    <scope>IDENTIFICATION</scope>
</reference>
<dbReference type="Ensembl" id="ENSCSET00000023987.1">
    <property type="protein sequence ID" value="ENSCSEP00000023678.1"/>
    <property type="gene ID" value="ENSCSEG00000015083.1"/>
</dbReference>
<keyword evidence="3" id="KW-0472">Membrane</keyword>
<dbReference type="InterPro" id="IPR001304">
    <property type="entry name" value="C-type_lectin-like"/>
</dbReference>
<evidence type="ECO:0000313" key="5">
    <source>
        <dbReference type="Ensembl" id="ENSCSEP00000023678.1"/>
    </source>
</evidence>
<dbReference type="PANTHER" id="PTHR22803">
    <property type="entry name" value="MANNOSE, PHOSPHOLIPASE, LECTIN RECEPTOR RELATED"/>
    <property type="match status" value="1"/>
</dbReference>
<evidence type="ECO:0000256" key="1">
    <source>
        <dbReference type="ARBA" id="ARBA00022734"/>
    </source>
</evidence>
<name>A0A3P8W813_CYNSE</name>
<dbReference type="Gene3D" id="3.10.100.10">
    <property type="entry name" value="Mannose-Binding Protein A, subunit A"/>
    <property type="match status" value="1"/>
</dbReference>
<evidence type="ECO:0000256" key="3">
    <source>
        <dbReference type="SAM" id="Phobius"/>
    </source>
</evidence>
<keyword evidence="3" id="KW-1133">Transmembrane helix</keyword>
<dbReference type="InterPro" id="IPR050111">
    <property type="entry name" value="C-type_lectin/snaclec_domain"/>
</dbReference>
<dbReference type="SUPFAM" id="SSF56436">
    <property type="entry name" value="C-type lectin-like"/>
    <property type="match status" value="1"/>
</dbReference>
<dbReference type="InterPro" id="IPR018378">
    <property type="entry name" value="C-type_lectin_CS"/>
</dbReference>
<keyword evidence="3" id="KW-0812">Transmembrane</keyword>
<sequence length="209" mass="24205">DLFSNDTWKFQKSLHETSVSASVFMSVRNNPFKIATICLGILCFLLVAGGIGQSLYCKSFNVTETSFFYFFYVLHKISLDKTCPDSWRKFEYSCYYTSIGKKSWKSSREYCQSKGGDLVIIQSQSEMTFINGLYMDDKEAWIGLSDSGVEGTWRWVDGSPLTHTYWAQGQPNSYNGREQDCVEFWHRATKQGEWNDENCTIEQNWICEM</sequence>
<reference evidence="5 6" key="1">
    <citation type="journal article" date="2014" name="Nat. Genet.">
        <title>Whole-genome sequence of a flatfish provides insights into ZW sex chromosome evolution and adaptation to a benthic lifestyle.</title>
        <authorList>
            <person name="Chen S."/>
            <person name="Zhang G."/>
            <person name="Shao C."/>
            <person name="Huang Q."/>
            <person name="Liu G."/>
            <person name="Zhang P."/>
            <person name="Song W."/>
            <person name="An N."/>
            <person name="Chalopin D."/>
            <person name="Volff J.N."/>
            <person name="Hong Y."/>
            <person name="Li Q."/>
            <person name="Sha Z."/>
            <person name="Zhou H."/>
            <person name="Xie M."/>
            <person name="Yu Q."/>
            <person name="Liu Y."/>
            <person name="Xiang H."/>
            <person name="Wang N."/>
            <person name="Wu K."/>
            <person name="Yang C."/>
            <person name="Zhou Q."/>
            <person name="Liao X."/>
            <person name="Yang L."/>
            <person name="Hu Q."/>
            <person name="Zhang J."/>
            <person name="Meng L."/>
            <person name="Jin L."/>
            <person name="Tian Y."/>
            <person name="Lian J."/>
            <person name="Yang J."/>
            <person name="Miao G."/>
            <person name="Liu S."/>
            <person name="Liang Z."/>
            <person name="Yan F."/>
            <person name="Li Y."/>
            <person name="Sun B."/>
            <person name="Zhang H."/>
            <person name="Zhang J."/>
            <person name="Zhu Y."/>
            <person name="Du M."/>
            <person name="Zhao Y."/>
            <person name="Schartl M."/>
            <person name="Tang Q."/>
            <person name="Wang J."/>
        </authorList>
    </citation>
    <scope>NUCLEOTIDE SEQUENCE</scope>
</reference>
<dbReference type="GO" id="GO:0030246">
    <property type="term" value="F:carbohydrate binding"/>
    <property type="evidence" value="ECO:0007669"/>
    <property type="project" value="UniProtKB-KW"/>
</dbReference>
<accession>A0A3P8W813</accession>
<proteinExistence type="predicted"/>
<dbReference type="OMA" id="HSEQHCQ"/>
<protein>
    <submittedName>
        <fullName evidence="5">CD209 antigen-like</fullName>
    </submittedName>
</protein>
<organism evidence="5 6">
    <name type="scientific">Cynoglossus semilaevis</name>
    <name type="common">Tongue sole</name>
    <dbReference type="NCBI Taxonomy" id="244447"/>
    <lineage>
        <taxon>Eukaryota</taxon>
        <taxon>Metazoa</taxon>
        <taxon>Chordata</taxon>
        <taxon>Craniata</taxon>
        <taxon>Vertebrata</taxon>
        <taxon>Euteleostomi</taxon>
        <taxon>Actinopterygii</taxon>
        <taxon>Neopterygii</taxon>
        <taxon>Teleostei</taxon>
        <taxon>Neoteleostei</taxon>
        <taxon>Acanthomorphata</taxon>
        <taxon>Carangaria</taxon>
        <taxon>Pleuronectiformes</taxon>
        <taxon>Pleuronectoidei</taxon>
        <taxon>Cynoglossidae</taxon>
        <taxon>Cynoglossinae</taxon>
        <taxon>Cynoglossus</taxon>
    </lineage>
</organism>
<dbReference type="PROSITE" id="PS00615">
    <property type="entry name" value="C_TYPE_LECTIN_1"/>
    <property type="match status" value="1"/>
</dbReference>
<reference evidence="5" key="3">
    <citation type="submission" date="2025-09" db="UniProtKB">
        <authorList>
            <consortium name="Ensembl"/>
        </authorList>
    </citation>
    <scope>IDENTIFICATION</scope>
</reference>
<evidence type="ECO:0000259" key="4">
    <source>
        <dbReference type="PROSITE" id="PS50041"/>
    </source>
</evidence>
<dbReference type="PROSITE" id="PS50041">
    <property type="entry name" value="C_TYPE_LECTIN_2"/>
    <property type="match status" value="1"/>
</dbReference>
<evidence type="ECO:0000256" key="2">
    <source>
        <dbReference type="ARBA" id="ARBA00023157"/>
    </source>
</evidence>
<dbReference type="InterPro" id="IPR016187">
    <property type="entry name" value="CTDL_fold"/>
</dbReference>
<dbReference type="InterPro" id="IPR016186">
    <property type="entry name" value="C-type_lectin-like/link_sf"/>
</dbReference>
<dbReference type="Proteomes" id="UP000265120">
    <property type="component" value="Chromosome 9"/>
</dbReference>
<dbReference type="InterPro" id="IPR033989">
    <property type="entry name" value="CD209-like_CTLD"/>
</dbReference>
<feature type="domain" description="C-type lectin" evidence="4">
    <location>
        <begin position="90"/>
        <end position="208"/>
    </location>
</feature>
<dbReference type="CDD" id="cd03590">
    <property type="entry name" value="CLECT_DC-SIGN_like"/>
    <property type="match status" value="1"/>
</dbReference>
<dbReference type="GeneTree" id="ENSGT01020000230338"/>
<feature type="transmembrane region" description="Helical" evidence="3">
    <location>
        <begin position="34"/>
        <end position="56"/>
    </location>
</feature>
<evidence type="ECO:0000313" key="6">
    <source>
        <dbReference type="Proteomes" id="UP000265120"/>
    </source>
</evidence>
<dbReference type="AlphaFoldDB" id="A0A3P8W813"/>
<dbReference type="SMART" id="SM00034">
    <property type="entry name" value="CLECT"/>
    <property type="match status" value="1"/>
</dbReference>
<dbReference type="Pfam" id="PF00059">
    <property type="entry name" value="Lectin_C"/>
    <property type="match status" value="1"/>
</dbReference>